<gene>
    <name evidence="2" type="ORF">HNR59_003744</name>
</gene>
<reference evidence="2 3" key="1">
    <citation type="submission" date="2020-08" db="EMBL/GenBank/DDBJ databases">
        <title>Genomic Encyclopedia of Type Strains, Phase IV (KMG-IV): sequencing the most valuable type-strain genomes for metagenomic binning, comparative biology and taxonomic classification.</title>
        <authorList>
            <person name="Goeker M."/>
        </authorList>
    </citation>
    <scope>NUCLEOTIDE SEQUENCE [LARGE SCALE GENOMIC DNA]</scope>
    <source>
        <strain evidence="2 3">DSM 11099</strain>
    </source>
</reference>
<proteinExistence type="predicted"/>
<dbReference type="PROSITE" id="PS51819">
    <property type="entry name" value="VOC"/>
    <property type="match status" value="1"/>
</dbReference>
<dbReference type="InterPro" id="IPR029068">
    <property type="entry name" value="Glyas_Bleomycin-R_OHBP_Dase"/>
</dbReference>
<organism evidence="2 3">
    <name type="scientific">Aquamicrobium lusatiense</name>
    <dbReference type="NCBI Taxonomy" id="89772"/>
    <lineage>
        <taxon>Bacteria</taxon>
        <taxon>Pseudomonadati</taxon>
        <taxon>Pseudomonadota</taxon>
        <taxon>Alphaproteobacteria</taxon>
        <taxon>Hyphomicrobiales</taxon>
        <taxon>Phyllobacteriaceae</taxon>
        <taxon>Aquamicrobium</taxon>
    </lineage>
</organism>
<protein>
    <submittedName>
        <fullName evidence="2">Catechol 2,3-dioxygenase-like lactoylglutathione lyase family enzyme</fullName>
    </submittedName>
</protein>
<dbReference type="Proteomes" id="UP000533306">
    <property type="component" value="Unassembled WGS sequence"/>
</dbReference>
<dbReference type="Gene3D" id="3.30.720.110">
    <property type="match status" value="1"/>
</dbReference>
<comment type="caution">
    <text evidence="2">The sequence shown here is derived from an EMBL/GenBank/DDBJ whole genome shotgun (WGS) entry which is preliminary data.</text>
</comment>
<dbReference type="GO" id="GO:0016829">
    <property type="term" value="F:lyase activity"/>
    <property type="evidence" value="ECO:0007669"/>
    <property type="project" value="UniProtKB-KW"/>
</dbReference>
<dbReference type="GO" id="GO:0051213">
    <property type="term" value="F:dioxygenase activity"/>
    <property type="evidence" value="ECO:0007669"/>
    <property type="project" value="UniProtKB-KW"/>
</dbReference>
<dbReference type="RefSeq" id="WP_183832529.1">
    <property type="nucleotide sequence ID" value="NZ_JACHEU010000005.1"/>
</dbReference>
<dbReference type="EMBL" id="JACHEU010000005">
    <property type="protein sequence ID" value="MBB6014350.1"/>
    <property type="molecule type" value="Genomic_DNA"/>
</dbReference>
<evidence type="ECO:0000313" key="3">
    <source>
        <dbReference type="Proteomes" id="UP000533306"/>
    </source>
</evidence>
<keyword evidence="2" id="KW-0456">Lyase</keyword>
<keyword evidence="2" id="KW-0560">Oxidoreductase</keyword>
<dbReference type="CDD" id="cd08359">
    <property type="entry name" value="VOC_like"/>
    <property type="match status" value="1"/>
</dbReference>
<keyword evidence="2" id="KW-0223">Dioxygenase</keyword>
<dbReference type="Gene3D" id="3.30.720.120">
    <property type="match status" value="1"/>
</dbReference>
<dbReference type="SUPFAM" id="SSF54593">
    <property type="entry name" value="Glyoxalase/Bleomycin resistance protein/Dihydroxybiphenyl dioxygenase"/>
    <property type="match status" value="1"/>
</dbReference>
<evidence type="ECO:0000259" key="1">
    <source>
        <dbReference type="PROSITE" id="PS51819"/>
    </source>
</evidence>
<feature type="domain" description="VOC" evidence="1">
    <location>
        <begin position="4"/>
        <end position="124"/>
    </location>
</feature>
<sequence length="149" mass="16198">MKTTSYYPVIMTGDVAATADFYVQHLRFRPLFSSDWYVHLQSQEDETVNLGIVDAGHETVPEAARGRGAQGLLINFEVEDVDAVHERIAAAGLPILRSLRDEPFGQRHFIFADPNGVLIDVITPIPPSAEFLAQYEDGAAASPVSGAAT</sequence>
<dbReference type="InterPro" id="IPR037523">
    <property type="entry name" value="VOC_core"/>
</dbReference>
<keyword evidence="3" id="KW-1185">Reference proteome</keyword>
<accession>A0A7W9S5S3</accession>
<evidence type="ECO:0000313" key="2">
    <source>
        <dbReference type="EMBL" id="MBB6014350.1"/>
    </source>
</evidence>
<dbReference type="Pfam" id="PF00903">
    <property type="entry name" value="Glyoxalase"/>
    <property type="match status" value="1"/>
</dbReference>
<name>A0A7W9S5S3_9HYPH</name>
<dbReference type="InterPro" id="IPR004360">
    <property type="entry name" value="Glyas_Fos-R_dOase_dom"/>
</dbReference>
<dbReference type="AlphaFoldDB" id="A0A7W9S5S3"/>